<evidence type="ECO:0008006" key="3">
    <source>
        <dbReference type="Google" id="ProtNLM"/>
    </source>
</evidence>
<gene>
    <name evidence="1" type="ORF">ONZ51_g10884</name>
</gene>
<evidence type="ECO:0000313" key="1">
    <source>
        <dbReference type="EMBL" id="KAJ8462477.1"/>
    </source>
</evidence>
<name>A0AAD7TL92_9APHY</name>
<dbReference type="PANTHER" id="PTHR35871:SF1">
    <property type="entry name" value="CXC1-LIKE CYSTEINE CLUSTER ASSOCIATED WITH KDZ TRANSPOSASES DOMAIN-CONTAINING PROTEIN"/>
    <property type="match status" value="1"/>
</dbReference>
<keyword evidence="2" id="KW-1185">Reference proteome</keyword>
<dbReference type="GO" id="GO:0003676">
    <property type="term" value="F:nucleic acid binding"/>
    <property type="evidence" value="ECO:0007669"/>
    <property type="project" value="InterPro"/>
</dbReference>
<dbReference type="InterPro" id="IPR036397">
    <property type="entry name" value="RNaseH_sf"/>
</dbReference>
<dbReference type="AlphaFoldDB" id="A0AAD7TL92"/>
<evidence type="ECO:0000313" key="2">
    <source>
        <dbReference type="Proteomes" id="UP001215151"/>
    </source>
</evidence>
<accession>A0AAD7TL92</accession>
<dbReference type="EMBL" id="JAPEVG010000463">
    <property type="protein sequence ID" value="KAJ8462477.1"/>
    <property type="molecule type" value="Genomic_DNA"/>
</dbReference>
<dbReference type="PANTHER" id="PTHR35871">
    <property type="entry name" value="EXPRESSED PROTEIN"/>
    <property type="match status" value="1"/>
</dbReference>
<dbReference type="Proteomes" id="UP001215151">
    <property type="component" value="Unassembled WGS sequence"/>
</dbReference>
<reference evidence="1" key="1">
    <citation type="submission" date="2022-11" db="EMBL/GenBank/DDBJ databases">
        <title>Genome Sequence of Cubamyces cubensis.</title>
        <authorList>
            <person name="Buettner E."/>
        </authorList>
    </citation>
    <scope>NUCLEOTIDE SEQUENCE</scope>
    <source>
        <strain evidence="1">MPL-01</strain>
    </source>
</reference>
<proteinExistence type="predicted"/>
<comment type="caution">
    <text evidence="1">The sequence shown here is derived from an EMBL/GenBank/DDBJ whole genome shotgun (WGS) entry which is preliminary data.</text>
</comment>
<protein>
    <recommendedName>
        <fullName evidence="3">Tc1-like transposase DDE domain-containing protein</fullName>
    </recommendedName>
</protein>
<organism evidence="1 2">
    <name type="scientific">Trametes cubensis</name>
    <dbReference type="NCBI Taxonomy" id="1111947"/>
    <lineage>
        <taxon>Eukaryota</taxon>
        <taxon>Fungi</taxon>
        <taxon>Dikarya</taxon>
        <taxon>Basidiomycota</taxon>
        <taxon>Agaricomycotina</taxon>
        <taxon>Agaricomycetes</taxon>
        <taxon>Polyporales</taxon>
        <taxon>Polyporaceae</taxon>
        <taxon>Trametes</taxon>
    </lineage>
</organism>
<dbReference type="Gene3D" id="3.30.420.10">
    <property type="entry name" value="Ribonuclease H-like superfamily/Ribonuclease H"/>
    <property type="match status" value="1"/>
</dbReference>
<sequence length="442" mass="51170">MPKRTLSLRQARVYWDGHERKDVKKRRKEYLEELDRIEPFMATYEGPDMVETPPSRLDEDGKEHVIIVHDESGFHANDYKADYWLKGSEQVLKKKDKGRLIMVSGFLCQRYGNVALTEQLLAENSALPEGERLKVTDSRVTIYPSSRKSGDDYWNMEQMIEQLQNTIPIAHRLYPNAVIHWIFDNSSCHGSLAKDALTATKMNVNPGGKNVPHMHDTVLPEDNPWGLGGWRQTMQFDPVLPDDDEFKAFEGQPKGMRRILHERGLLKPGMVGDCQGCKQSKLRKAHVTGLTEDELNRIDEDEELDTDDEEDGRPTDCCMRRLIEEAGDVCHFLPKFHPELNPIEYYWGWSKNYFRERSNGNFARAKKLVQEALDACPLLTIRRFFRRAFRYVSVYRLGVTGIAAEFAVRKFKSHRHVRMTDLEQAEAERKAKLARETKRSLG</sequence>